<proteinExistence type="predicted"/>
<comment type="caution">
    <text evidence="2">The sequence shown here is derived from an EMBL/GenBank/DDBJ whole genome shotgun (WGS) entry which is preliminary data.</text>
</comment>
<evidence type="ECO:0000256" key="1">
    <source>
        <dbReference type="SAM" id="Phobius"/>
    </source>
</evidence>
<feature type="transmembrane region" description="Helical" evidence="1">
    <location>
        <begin position="166"/>
        <end position="187"/>
    </location>
</feature>
<keyword evidence="1" id="KW-1133">Transmembrane helix</keyword>
<keyword evidence="1" id="KW-0812">Transmembrane</keyword>
<feature type="transmembrane region" description="Helical" evidence="1">
    <location>
        <begin position="65"/>
        <end position="86"/>
    </location>
</feature>
<accession>A0ABU4JS04</accession>
<reference evidence="2 3" key="1">
    <citation type="submission" date="2023-04" db="EMBL/GenBank/DDBJ databases">
        <title>Clostridium tannerae sp. nov., isolated from the fecal material of an alpaca.</title>
        <authorList>
            <person name="Miller S."/>
            <person name="Hendry M."/>
            <person name="King J."/>
            <person name="Sankaranarayanan K."/>
            <person name="Lawson P.A."/>
        </authorList>
    </citation>
    <scope>NUCLEOTIDE SEQUENCE [LARGE SCALE GENOMIC DNA]</scope>
    <source>
        <strain evidence="2 3">A1-XYC3</strain>
    </source>
</reference>
<organism evidence="2 3">
    <name type="scientific">Clostridium tanneri</name>
    <dbReference type="NCBI Taxonomy" id="3037988"/>
    <lineage>
        <taxon>Bacteria</taxon>
        <taxon>Bacillati</taxon>
        <taxon>Bacillota</taxon>
        <taxon>Clostridia</taxon>
        <taxon>Eubacteriales</taxon>
        <taxon>Clostridiaceae</taxon>
        <taxon>Clostridium</taxon>
    </lineage>
</organism>
<evidence type="ECO:0000313" key="2">
    <source>
        <dbReference type="EMBL" id="MDW8800723.1"/>
    </source>
</evidence>
<protein>
    <recommendedName>
        <fullName evidence="4">Histidine kinase N-terminal 7TM region domain-containing protein</fullName>
    </recommendedName>
</protein>
<feature type="transmembrane region" description="Helical" evidence="1">
    <location>
        <begin position="6"/>
        <end position="23"/>
    </location>
</feature>
<feature type="transmembrane region" description="Helical" evidence="1">
    <location>
        <begin position="135"/>
        <end position="154"/>
    </location>
</feature>
<dbReference type="RefSeq" id="WP_318797277.1">
    <property type="nucleotide sequence ID" value="NZ_JARUJP010000005.1"/>
</dbReference>
<dbReference type="Proteomes" id="UP001281656">
    <property type="component" value="Unassembled WGS sequence"/>
</dbReference>
<feature type="transmembrane region" description="Helical" evidence="1">
    <location>
        <begin position="30"/>
        <end position="53"/>
    </location>
</feature>
<dbReference type="EMBL" id="JARUJP010000005">
    <property type="protein sequence ID" value="MDW8800723.1"/>
    <property type="molecule type" value="Genomic_DNA"/>
</dbReference>
<feature type="transmembrane region" description="Helical" evidence="1">
    <location>
        <begin position="93"/>
        <end position="115"/>
    </location>
</feature>
<gene>
    <name evidence="2" type="ORF">P8V03_06095</name>
</gene>
<keyword evidence="1" id="KW-0472">Membrane</keyword>
<name>A0ABU4JS04_9CLOT</name>
<evidence type="ECO:0000313" key="3">
    <source>
        <dbReference type="Proteomes" id="UP001281656"/>
    </source>
</evidence>
<keyword evidence="3" id="KW-1185">Reference proteome</keyword>
<sequence length="216" mass="25297">MVNYYGYLLIVILTLIIIGIYLSKFTPKKIRVITVFIVFCMLFRYVSLLIFYLSSNIKYLYVLKVFFFLNLIAVPLLALTALYIFTRKDNINFSYIFIAAAVLIGLYALCIYKCPSLLYNSSSIGYTMFFYRSMYIYWIYIMLNTIILFLTILLMGQKNLNKTGMYLVILSSFATILELVIWLVGITYPLERVVGDMFWVTTLVYGLSRFRKKTVK</sequence>
<evidence type="ECO:0008006" key="4">
    <source>
        <dbReference type="Google" id="ProtNLM"/>
    </source>
</evidence>